<organism evidence="3 4">
    <name type="scientific">Peptoniphilus equinus</name>
    <dbReference type="NCBI Taxonomy" id="3016343"/>
    <lineage>
        <taxon>Bacteria</taxon>
        <taxon>Bacillati</taxon>
        <taxon>Bacillota</taxon>
        <taxon>Tissierellia</taxon>
        <taxon>Tissierellales</taxon>
        <taxon>Peptoniphilaceae</taxon>
        <taxon>Peptoniphilus</taxon>
    </lineage>
</organism>
<protein>
    <submittedName>
        <fullName evidence="3">S-layer homology domain-containing protein</fullName>
    </submittedName>
</protein>
<evidence type="ECO:0000313" key="4">
    <source>
        <dbReference type="Proteomes" id="UP001210339"/>
    </source>
</evidence>
<dbReference type="RefSeq" id="WP_271191847.1">
    <property type="nucleotide sequence ID" value="NZ_CP115667.1"/>
</dbReference>
<accession>A0ABY7QU57</accession>
<keyword evidence="1" id="KW-0732">Signal</keyword>
<dbReference type="PROSITE" id="PS51272">
    <property type="entry name" value="SLH"/>
    <property type="match status" value="1"/>
</dbReference>
<dbReference type="Pfam" id="PF00395">
    <property type="entry name" value="SLH"/>
    <property type="match status" value="1"/>
</dbReference>
<dbReference type="Proteomes" id="UP001210339">
    <property type="component" value="Chromosome"/>
</dbReference>
<dbReference type="InterPro" id="IPR001119">
    <property type="entry name" value="SLH_dom"/>
</dbReference>
<feature type="domain" description="SLH" evidence="2">
    <location>
        <begin position="185"/>
        <end position="248"/>
    </location>
</feature>
<feature type="chain" id="PRO_5045190136" evidence="1">
    <location>
        <begin position="22"/>
        <end position="303"/>
    </location>
</feature>
<proteinExistence type="predicted"/>
<evidence type="ECO:0000256" key="1">
    <source>
        <dbReference type="SAM" id="SignalP"/>
    </source>
</evidence>
<gene>
    <name evidence="3" type="ORF">O6R05_01885</name>
</gene>
<evidence type="ECO:0000259" key="2">
    <source>
        <dbReference type="PROSITE" id="PS51272"/>
    </source>
</evidence>
<reference evidence="3 4" key="1">
    <citation type="submission" date="2023-01" db="EMBL/GenBank/DDBJ databases">
        <authorList>
            <person name="Lee S.H."/>
            <person name="Jung H.S."/>
            <person name="Yun J.U."/>
        </authorList>
    </citation>
    <scope>NUCLEOTIDE SEQUENCE [LARGE SCALE GENOMIC DNA]</scope>
    <source>
        <strain evidence="3 4">CBA3646</strain>
    </source>
</reference>
<dbReference type="EMBL" id="CP115667">
    <property type="protein sequence ID" value="WBW50316.1"/>
    <property type="molecule type" value="Genomic_DNA"/>
</dbReference>
<evidence type="ECO:0000313" key="3">
    <source>
        <dbReference type="EMBL" id="WBW50316.1"/>
    </source>
</evidence>
<sequence length="303" mass="32640">MKKKLFGILALCLSLTGSVYGASIKTPAHLTVTTAEDSYVLKFDNTERSFKNVTQAAFEVDVMSNCSLWSSGRGKVLTKPYDTAETISITIPQDELKGFADDEATGYKFRVRYDFSGQESAFSSEVSIGSFPSFKNASPWAREALYVAQDLHIIPQTALNDMTRSVTREELAEMLVKTAEIAGLGRAHGHDSLYTDAATDYPSQAQALGIMTGYGPQYFAAASPLTREDMAVSTARLLGDKLQGSAVVGDSNLASPYAKDAIGKVVSAGLMSESGSVFNPKGTVSVQEALLVMVRLYDGYQIK</sequence>
<keyword evidence="4" id="KW-1185">Reference proteome</keyword>
<name>A0ABY7QU57_9FIRM</name>
<feature type="signal peptide" evidence="1">
    <location>
        <begin position="1"/>
        <end position="21"/>
    </location>
</feature>